<evidence type="ECO:0000256" key="7">
    <source>
        <dbReference type="RuleBase" id="RU363037"/>
    </source>
</evidence>
<keyword evidence="4 7" id="KW-0067">ATP-binding</keyword>
<dbReference type="PRINTS" id="PR00987">
    <property type="entry name" value="TRNASYNTHGLU"/>
</dbReference>
<evidence type="ECO:0000313" key="9">
    <source>
        <dbReference type="EMBL" id="QSW37931.1"/>
    </source>
</evidence>
<evidence type="ECO:0000256" key="4">
    <source>
        <dbReference type="ARBA" id="ARBA00022840"/>
    </source>
</evidence>
<dbReference type="GO" id="GO:0006424">
    <property type="term" value="P:glutamyl-tRNA aminoacylation"/>
    <property type="evidence" value="ECO:0007669"/>
    <property type="project" value="TreeGrafter"/>
</dbReference>
<accession>A0A974X7D6</accession>
<keyword evidence="2 7" id="KW-0436">Ligase</keyword>
<dbReference type="GO" id="GO:0000049">
    <property type="term" value="F:tRNA binding"/>
    <property type="evidence" value="ECO:0007669"/>
    <property type="project" value="InterPro"/>
</dbReference>
<dbReference type="InterPro" id="IPR001412">
    <property type="entry name" value="aa-tRNA-synth_I_CS"/>
</dbReference>
<dbReference type="InterPro" id="IPR020058">
    <property type="entry name" value="Glu/Gln-tRNA-synth_Ib_cat-dom"/>
</dbReference>
<dbReference type="InterPro" id="IPR008925">
    <property type="entry name" value="aa_tRNA-synth_I_cd-bd_sf"/>
</dbReference>
<comment type="similarity">
    <text evidence="1">Belongs to the class-I aminoacyl-tRNA synthetase family. Glutamate--tRNA ligase type 1 subfamily.</text>
</comment>
<dbReference type="Pfam" id="PF00749">
    <property type="entry name" value="tRNA-synt_1c"/>
    <property type="match status" value="2"/>
</dbReference>
<dbReference type="PANTHER" id="PTHR43311">
    <property type="entry name" value="GLUTAMATE--TRNA LIGASE"/>
    <property type="match status" value="1"/>
</dbReference>
<evidence type="ECO:0000256" key="5">
    <source>
        <dbReference type="ARBA" id="ARBA00022917"/>
    </source>
</evidence>
<dbReference type="Proteomes" id="UP000663347">
    <property type="component" value="Chromosome"/>
</dbReference>
<dbReference type="GO" id="GO:0004818">
    <property type="term" value="F:glutamate-tRNA ligase activity"/>
    <property type="evidence" value="ECO:0007669"/>
    <property type="project" value="TreeGrafter"/>
</dbReference>
<dbReference type="SUPFAM" id="SSF48163">
    <property type="entry name" value="An anticodon-binding domain of class I aminoacyl-tRNA synthetases"/>
    <property type="match status" value="1"/>
</dbReference>
<reference evidence="9" key="1">
    <citation type="submission" date="2021-02" db="EMBL/GenBank/DDBJ databases">
        <authorList>
            <person name="Franco D."/>
        </authorList>
    </citation>
    <scope>NUCLEOTIDE SEQUENCE</scope>
    <source>
        <strain evidence="9">RANSCY</strain>
    </source>
</reference>
<proteinExistence type="inferred from homology"/>
<keyword evidence="3 7" id="KW-0547">Nucleotide-binding</keyword>
<dbReference type="AlphaFoldDB" id="A0A974X7D6"/>
<dbReference type="SUPFAM" id="SSF52374">
    <property type="entry name" value="Nucleotidylyl transferase"/>
    <property type="match status" value="1"/>
</dbReference>
<evidence type="ECO:0000256" key="2">
    <source>
        <dbReference type="ARBA" id="ARBA00022598"/>
    </source>
</evidence>
<feature type="domain" description="Glutamyl/glutaminyl-tRNA synthetase class Ib catalytic" evidence="8">
    <location>
        <begin position="3"/>
        <end position="97"/>
    </location>
</feature>
<name>A0A974X7D6_9PROT</name>
<dbReference type="PANTHER" id="PTHR43311:SF2">
    <property type="entry name" value="GLUTAMATE--TRNA LIGASE, MITOCHONDRIAL-RELATED"/>
    <property type="match status" value="1"/>
</dbReference>
<dbReference type="GO" id="GO:0005524">
    <property type="term" value="F:ATP binding"/>
    <property type="evidence" value="ECO:0007669"/>
    <property type="project" value="UniProtKB-KW"/>
</dbReference>
<dbReference type="InterPro" id="IPR049940">
    <property type="entry name" value="GluQ/Sye"/>
</dbReference>
<organism evidence="9 10">
    <name type="scientific">Candidatus Vidania fulgoroideorum</name>
    <dbReference type="NCBI Taxonomy" id="881286"/>
    <lineage>
        <taxon>Bacteria</taxon>
        <taxon>Pseudomonadati</taxon>
        <taxon>Pseudomonadota</taxon>
        <taxon>Betaproteobacteria</taxon>
        <taxon>Candidatus Vidania</taxon>
    </lineage>
</organism>
<dbReference type="EMBL" id="CP071412">
    <property type="protein sequence ID" value="QSW37931.1"/>
    <property type="molecule type" value="Genomic_DNA"/>
</dbReference>
<dbReference type="PROSITE" id="PS00178">
    <property type="entry name" value="AA_TRNA_LIGASE_I"/>
    <property type="match status" value="1"/>
</dbReference>
<keyword evidence="5 7" id="KW-0648">Protein biosynthesis</keyword>
<dbReference type="InterPro" id="IPR014729">
    <property type="entry name" value="Rossmann-like_a/b/a_fold"/>
</dbReference>
<dbReference type="Gene3D" id="3.40.50.620">
    <property type="entry name" value="HUPs"/>
    <property type="match status" value="2"/>
</dbReference>
<sequence>MKKIITRFSPSPTGELHIGNLRTAIFSWAFSKKNMGLFLIRIDDTNENTCSDLYRNKILEILKIFKIGFNEIFNQKNRKRFYIKYARLLFLKNKAYFKKGALFLRVQKNDIIRICDRVRKFIYVSTNNIDDFVLLRRNSMATYNFSNIVDDNNKKITHIFRGEEHINNTFRQTLLIKILKLERPEYIHLPLILDIEGRKVSKKDKTLSISDILNRGILRKSLLNYIINNGWRNKNIEVLEIKEFISKFRINLINKSPSRYDIKKLLWYNRNHISMIPTRKVKNYIIRNLNLRKFSVKIYSFLISRSSTLKDIDKNIRYFSDLKYNIRKPDEISGFLIYKIKNNNSFIKIKPSFIEKISEVFGVEKNYVYEKLNLYFFGKSKQVPNVIEFANASIDIIRNNVLLI</sequence>
<evidence type="ECO:0000256" key="3">
    <source>
        <dbReference type="ARBA" id="ARBA00022741"/>
    </source>
</evidence>
<evidence type="ECO:0000259" key="8">
    <source>
        <dbReference type="Pfam" id="PF00749"/>
    </source>
</evidence>
<keyword evidence="6 7" id="KW-0030">Aminoacyl-tRNA synthetase</keyword>
<feature type="domain" description="Glutamyl/glutaminyl-tRNA synthetase class Ib catalytic" evidence="8">
    <location>
        <begin position="105"/>
        <end position="267"/>
    </location>
</feature>
<reference evidence="9" key="2">
    <citation type="submission" date="2021-03" db="EMBL/GenBank/DDBJ databases">
        <title>Alternative transmission patterns in independently acquired nutritional co-symbionts of Dictyopharidae planthoppers.</title>
        <authorList>
            <person name="Michalik A."/>
            <person name="Lukasik P."/>
        </authorList>
    </citation>
    <scope>NUCLEOTIDE SEQUENCE</scope>
    <source>
        <strain evidence="9">RANSCY</strain>
    </source>
</reference>
<dbReference type="InterPro" id="IPR000924">
    <property type="entry name" value="Glu/Gln-tRNA-synth"/>
</dbReference>
<evidence type="ECO:0000256" key="1">
    <source>
        <dbReference type="ARBA" id="ARBA00007894"/>
    </source>
</evidence>
<protein>
    <recommendedName>
        <fullName evidence="8">Glutamyl/glutaminyl-tRNA synthetase class Ib catalytic domain-containing protein</fullName>
    </recommendedName>
</protein>
<evidence type="ECO:0000256" key="6">
    <source>
        <dbReference type="ARBA" id="ARBA00023146"/>
    </source>
</evidence>
<evidence type="ECO:0000313" key="10">
    <source>
        <dbReference type="Proteomes" id="UP000663347"/>
    </source>
</evidence>
<gene>
    <name evidence="9" type="ORF">JSR06_00525</name>
</gene>